<sequence>MIDSERDIKWVCLNEDCGHVWYDQYEFEYIECPICRCENIEDEYE</sequence>
<evidence type="ECO:0000313" key="1">
    <source>
        <dbReference type="EMBL" id="UNH58520.1"/>
    </source>
</evidence>
<reference evidence="1" key="1">
    <citation type="submission" date="2022-02" db="EMBL/GenBank/DDBJ databases">
        <authorList>
            <person name="Nazir A."/>
            <person name="Chen Y."/>
            <person name="Liu Y."/>
        </authorList>
    </citation>
    <scope>NUCLEOTIDE SEQUENCE</scope>
</reference>
<protein>
    <submittedName>
        <fullName evidence="1">Uncharacterized protein</fullName>
    </submittedName>
</protein>
<dbReference type="Proteomes" id="UP000829276">
    <property type="component" value="Segment"/>
</dbReference>
<keyword evidence="2" id="KW-1185">Reference proteome</keyword>
<name>A0AC61TS45_9CAUD</name>
<dbReference type="EMBL" id="OM634653">
    <property type="protein sequence ID" value="UNH58520.1"/>
    <property type="molecule type" value="Genomic_DNA"/>
</dbReference>
<organism evidence="1 2">
    <name type="scientific">Bacillus phage vB_BsuS_PJN02</name>
    <dbReference type="NCBI Taxonomy" id="2920374"/>
    <lineage>
        <taxon>Viruses</taxon>
        <taxon>Duplodnaviria</taxon>
        <taxon>Heunggongvirae</taxon>
        <taxon>Uroviricota</taxon>
        <taxon>Caudoviricetes</taxon>
        <taxon>Heleneionescovirinae</taxon>
        <taxon>Zhangjivirus</taxon>
        <taxon>Zhangjivirus PJN02</taxon>
    </lineage>
</organism>
<accession>A0AC61TS45</accession>
<evidence type="ECO:0000313" key="2">
    <source>
        <dbReference type="Proteomes" id="UP000829276"/>
    </source>
</evidence>
<proteinExistence type="predicted"/>